<dbReference type="Proteomes" id="UP000215483">
    <property type="component" value="Unassembled WGS sequence"/>
</dbReference>
<accession>A0A233RRA7</accession>
<evidence type="ECO:0008006" key="4">
    <source>
        <dbReference type="Google" id="ProtNLM"/>
    </source>
</evidence>
<evidence type="ECO:0000313" key="2">
    <source>
        <dbReference type="EMBL" id="OXY85937.1"/>
    </source>
</evidence>
<feature type="chain" id="PRO_5038924110" description="Calcium-binding protein" evidence="1">
    <location>
        <begin position="31"/>
        <end position="267"/>
    </location>
</feature>
<proteinExistence type="predicted"/>
<keyword evidence="3" id="KW-1185">Reference proteome</keyword>
<evidence type="ECO:0000313" key="3">
    <source>
        <dbReference type="Proteomes" id="UP000215483"/>
    </source>
</evidence>
<protein>
    <recommendedName>
        <fullName evidence="4">Calcium-binding protein</fullName>
    </recommendedName>
</protein>
<dbReference type="EMBL" id="MCGQ01000108">
    <property type="protein sequence ID" value="OXY85937.1"/>
    <property type="molecule type" value="Genomic_DNA"/>
</dbReference>
<dbReference type="AlphaFoldDB" id="A0A233RRA7"/>
<name>A0A233RRA7_STRDA</name>
<evidence type="ECO:0000256" key="1">
    <source>
        <dbReference type="SAM" id="SignalP"/>
    </source>
</evidence>
<reference evidence="2 3" key="1">
    <citation type="submission" date="2016-07" db="EMBL/GenBank/DDBJ databases">
        <title>Draft genome of Streptomyces diastatochromogenes.</title>
        <authorList>
            <person name="Podduturi R."/>
            <person name="Lukassen M.B."/>
            <person name="Clausen N."/>
            <person name="Nielsen J.L."/>
            <person name="Jorgensen N.O."/>
        </authorList>
    </citation>
    <scope>NUCLEOTIDE SEQUENCE [LARGE SCALE GENOMIC DNA]</scope>
    <source>
        <strain evidence="2 3">DSM 40608</strain>
    </source>
</reference>
<comment type="caution">
    <text evidence="2">The sequence shown here is derived from an EMBL/GenBank/DDBJ whole genome shotgun (WGS) entry which is preliminary data.</text>
</comment>
<organism evidence="2 3">
    <name type="scientific">Streptomyces diastatochromogenes</name>
    <dbReference type="NCBI Taxonomy" id="42236"/>
    <lineage>
        <taxon>Bacteria</taxon>
        <taxon>Bacillati</taxon>
        <taxon>Actinomycetota</taxon>
        <taxon>Actinomycetes</taxon>
        <taxon>Kitasatosporales</taxon>
        <taxon>Streptomycetaceae</taxon>
        <taxon>Streptomyces</taxon>
    </lineage>
</organism>
<sequence length="267" mass="27482">MRRRASVAALSGVLVLCSALVFPAAAQAHAGPMTSDDDTTITKVVVNGGKDIVLGTSAKKSFTATVTAADPDGVTGGWVALWHGTSFDDQGRDGALFPAEEGSGSCVAADAQTSTCTVHFTVDPKVDMTTNSYAGTWHAYAIAYGRPSGSVSDGYAGSVHIKRNTTLTANASPEPVAHGRTITVKGKLTRANWETHAYAGLSNVSVKLQFRKSGTSTYTTLKTVTSGSGGAVTATTTATTDGYYRFSYAGTTATNAATSASDFVDVQ</sequence>
<feature type="signal peptide" evidence="1">
    <location>
        <begin position="1"/>
        <end position="30"/>
    </location>
</feature>
<gene>
    <name evidence="2" type="ORF">BEK98_45240</name>
</gene>
<keyword evidence="1" id="KW-0732">Signal</keyword>
<dbReference type="OrthoDB" id="3296851at2"/>